<reference evidence="3 4" key="1">
    <citation type="submission" date="2017-06" db="EMBL/GenBank/DDBJ databases">
        <title>Comparative genomic analysis of Ambrosia Fusariam Clade fungi.</title>
        <authorList>
            <person name="Stajich J.E."/>
            <person name="Carrillo J."/>
            <person name="Kijimoto T."/>
            <person name="Eskalen A."/>
            <person name="O'Donnell K."/>
            <person name="Kasson M."/>
        </authorList>
    </citation>
    <scope>NUCLEOTIDE SEQUENCE [LARGE SCALE GENOMIC DNA]</scope>
    <source>
        <strain evidence="3 4">NRRL62606</strain>
    </source>
</reference>
<name>A0A428Q3L6_9HYPO</name>
<dbReference type="Pfam" id="PF13517">
    <property type="entry name" value="FG-GAP_3"/>
    <property type="match status" value="1"/>
</dbReference>
<comment type="caution">
    <text evidence="3">The sequence shown here is derived from an EMBL/GenBank/DDBJ whole genome shotgun (WGS) entry which is preliminary data.</text>
</comment>
<evidence type="ECO:0000256" key="1">
    <source>
        <dbReference type="ARBA" id="ARBA00022729"/>
    </source>
</evidence>
<gene>
    <name evidence="3" type="ORF">CEP51_013863</name>
</gene>
<dbReference type="Gene3D" id="3.40.50.1110">
    <property type="entry name" value="SGNH hydrolase"/>
    <property type="match status" value="1"/>
</dbReference>
<dbReference type="AlphaFoldDB" id="A0A428Q3L6"/>
<sequence length="539" mass="60114">MVGSKQNGDMKDRDFEATSGYTIDEVRAAARNSYGYKPNVVLMNVGTNDANQGLVNGAGNRLEALLNDIWTADDMSKTFVVVSSVLRRSDAKAESNRKQINEQYQTMIRRLQSVGKRVTYIDIDIPLNEMTDGIHPNDVGHKKMAIKFWYAIEWAHQSGLIAEASPFSPTVGTTCDKKPGQAQYGGVTQRGSGDDDGIYYHSSKEMGTIWSYTSEFDRDQWFFARLYGSRYDDIVGWWYAKETLSFATWKNNGGGKFSKVSDLDTKLFCNIRGIWWVDINADGYDDFLCVSPNGDTLASINNRDGTATRPPTFTKIGMIKGNVGYAQDRVRWGDIDGDGRADYMIIDDSGNVHAWRNSGNTNTPFWQALGLRFTAKGMGDMRGVRFEDINGDGRDDWLWVSDTGATTTWTNSRSCKKGKPGDGLNVAWRQGFWKGASSGPTHAGVGATGRNRIHFARIYGEDSFGLLPKADYVYLQSTKQSDGRFKFDMKVWKNIGGGSTKLKADGNKFCNMHGHADGRQDYVWTLSSVFKVDIYANLV</sequence>
<dbReference type="SUPFAM" id="SSF69318">
    <property type="entry name" value="Integrin alpha N-terminal domain"/>
    <property type="match status" value="1"/>
</dbReference>
<dbReference type="InterPro" id="IPR051532">
    <property type="entry name" value="Ester_Hydrolysis_Enzymes"/>
</dbReference>
<organism evidence="3 4">
    <name type="scientific">Fusarium floridanum</name>
    <dbReference type="NCBI Taxonomy" id="1325733"/>
    <lineage>
        <taxon>Eukaryota</taxon>
        <taxon>Fungi</taxon>
        <taxon>Dikarya</taxon>
        <taxon>Ascomycota</taxon>
        <taxon>Pezizomycotina</taxon>
        <taxon>Sordariomycetes</taxon>
        <taxon>Hypocreomycetidae</taxon>
        <taxon>Hypocreales</taxon>
        <taxon>Nectriaceae</taxon>
        <taxon>Fusarium</taxon>
        <taxon>Fusarium solani species complex</taxon>
    </lineage>
</organism>
<proteinExistence type="predicted"/>
<evidence type="ECO:0000313" key="4">
    <source>
        <dbReference type="Proteomes" id="UP000287972"/>
    </source>
</evidence>
<keyword evidence="4" id="KW-1185">Reference proteome</keyword>
<protein>
    <recommendedName>
        <fullName evidence="2">SGNH hydrolase-type esterase domain-containing protein</fullName>
    </recommendedName>
</protein>
<dbReference type="SUPFAM" id="SSF52266">
    <property type="entry name" value="SGNH hydrolase"/>
    <property type="match status" value="1"/>
</dbReference>
<feature type="domain" description="SGNH hydrolase-type esterase" evidence="2">
    <location>
        <begin position="14"/>
        <end position="142"/>
    </location>
</feature>
<dbReference type="Gene3D" id="2.130.10.130">
    <property type="entry name" value="Integrin alpha, N-terminal"/>
    <property type="match status" value="1"/>
</dbReference>
<dbReference type="PANTHER" id="PTHR30383">
    <property type="entry name" value="THIOESTERASE 1/PROTEASE 1/LYSOPHOSPHOLIPASE L1"/>
    <property type="match status" value="1"/>
</dbReference>
<dbReference type="Proteomes" id="UP000287972">
    <property type="component" value="Unassembled WGS sequence"/>
</dbReference>
<dbReference type="InterPro" id="IPR013830">
    <property type="entry name" value="SGNH_hydro"/>
</dbReference>
<dbReference type="GO" id="GO:0004622">
    <property type="term" value="F:phosphatidylcholine lysophospholipase activity"/>
    <property type="evidence" value="ECO:0007669"/>
    <property type="project" value="TreeGrafter"/>
</dbReference>
<accession>A0A428Q3L6</accession>
<keyword evidence="1" id="KW-0732">Signal</keyword>
<dbReference type="InterPro" id="IPR013517">
    <property type="entry name" value="FG-GAP"/>
</dbReference>
<dbReference type="InterPro" id="IPR028994">
    <property type="entry name" value="Integrin_alpha_N"/>
</dbReference>
<dbReference type="InterPro" id="IPR036514">
    <property type="entry name" value="SGNH_hydro_sf"/>
</dbReference>
<dbReference type="PANTHER" id="PTHR30383:SF31">
    <property type="entry name" value="SGNH HYDROLASE-TYPE ESTERASE DOMAIN-CONTAINING PROTEIN-RELATED"/>
    <property type="match status" value="1"/>
</dbReference>
<evidence type="ECO:0000259" key="2">
    <source>
        <dbReference type="Pfam" id="PF13472"/>
    </source>
</evidence>
<dbReference type="EMBL" id="NKCL01000602">
    <property type="protein sequence ID" value="RSL59876.1"/>
    <property type="molecule type" value="Genomic_DNA"/>
</dbReference>
<dbReference type="Pfam" id="PF13472">
    <property type="entry name" value="Lipase_GDSL_2"/>
    <property type="match status" value="1"/>
</dbReference>
<evidence type="ECO:0000313" key="3">
    <source>
        <dbReference type="EMBL" id="RSL59876.1"/>
    </source>
</evidence>